<evidence type="ECO:0000256" key="1">
    <source>
        <dbReference type="SAM" id="MobiDB-lite"/>
    </source>
</evidence>
<dbReference type="AlphaFoldDB" id="A0A8E5ME82"/>
<sequence length="154" mass="16362">MGRKSSPEPRVNHGWIPRPVSCPSCRSHLLLASSMHKQDVGSTNLPAKPTVDATADGGGSRFSETSPGGGPAARCLPVPAQLTLRRDASRPAVPRYKQHGLPGQTSKLWAILNPTQTWAPCAQQRPLGVTNTRHDRYGAGAGTWSVDDRAHGAS</sequence>
<gene>
    <name evidence="2" type="ORF">UV8b_01312</name>
</gene>
<dbReference type="Proteomes" id="UP000027002">
    <property type="component" value="Chromosome 1"/>
</dbReference>
<evidence type="ECO:0000313" key="2">
    <source>
        <dbReference type="EMBL" id="QUC17071.1"/>
    </source>
</evidence>
<keyword evidence="3" id="KW-1185">Reference proteome</keyword>
<protein>
    <submittedName>
        <fullName evidence="2">Uncharacterized protein</fullName>
    </submittedName>
</protein>
<feature type="region of interest" description="Disordered" evidence="1">
    <location>
        <begin position="132"/>
        <end position="154"/>
    </location>
</feature>
<proteinExistence type="predicted"/>
<name>A0A8E5ME82_USTVR</name>
<organism evidence="2 3">
    <name type="scientific">Ustilaginoidea virens</name>
    <name type="common">Rice false smut fungus</name>
    <name type="synonym">Villosiclava virens</name>
    <dbReference type="NCBI Taxonomy" id="1159556"/>
    <lineage>
        <taxon>Eukaryota</taxon>
        <taxon>Fungi</taxon>
        <taxon>Dikarya</taxon>
        <taxon>Ascomycota</taxon>
        <taxon>Pezizomycotina</taxon>
        <taxon>Sordariomycetes</taxon>
        <taxon>Hypocreomycetidae</taxon>
        <taxon>Hypocreales</taxon>
        <taxon>Clavicipitaceae</taxon>
        <taxon>Ustilaginoidea</taxon>
    </lineage>
</organism>
<reference evidence="2" key="1">
    <citation type="submission" date="2020-03" db="EMBL/GenBank/DDBJ databases">
        <title>A mixture of massive structural variations and highly conserved coding sequences in Ustilaginoidea virens genome.</title>
        <authorList>
            <person name="Zhang K."/>
            <person name="Zhao Z."/>
            <person name="Zhang Z."/>
            <person name="Li Y."/>
            <person name="Hsiang T."/>
            <person name="Sun W."/>
        </authorList>
    </citation>
    <scope>NUCLEOTIDE SEQUENCE</scope>
    <source>
        <strain evidence="2">UV-8b</strain>
    </source>
</reference>
<feature type="region of interest" description="Disordered" evidence="1">
    <location>
        <begin position="39"/>
        <end position="74"/>
    </location>
</feature>
<dbReference type="GeneID" id="66062090"/>
<evidence type="ECO:0000313" key="3">
    <source>
        <dbReference type="Proteomes" id="UP000027002"/>
    </source>
</evidence>
<dbReference type="EMBL" id="CP072753">
    <property type="protein sequence ID" value="QUC17071.1"/>
    <property type="molecule type" value="Genomic_DNA"/>
</dbReference>
<dbReference type="KEGG" id="uvi:66062090"/>
<dbReference type="RefSeq" id="XP_042994744.1">
    <property type="nucleotide sequence ID" value="XM_043138810.1"/>
</dbReference>
<accession>A0A8E5ME82</accession>